<dbReference type="SUPFAM" id="SSF56784">
    <property type="entry name" value="HAD-like"/>
    <property type="match status" value="1"/>
</dbReference>
<reference evidence="14" key="1">
    <citation type="submission" date="2022-07" db="EMBL/GenBank/DDBJ databases">
        <title>Phylogenomic reconstructions and comparative analyses of Kickxellomycotina fungi.</title>
        <authorList>
            <person name="Reynolds N.K."/>
            <person name="Stajich J.E."/>
            <person name="Barry K."/>
            <person name="Grigoriev I.V."/>
            <person name="Crous P."/>
            <person name="Smith M.E."/>
        </authorList>
    </citation>
    <scope>NUCLEOTIDE SEQUENCE</scope>
    <source>
        <strain evidence="14">RSA 1196</strain>
    </source>
</reference>
<evidence type="ECO:0000256" key="4">
    <source>
        <dbReference type="ARBA" id="ARBA00022723"/>
    </source>
</evidence>
<evidence type="ECO:0000313" key="14">
    <source>
        <dbReference type="EMBL" id="KAJ1968921.1"/>
    </source>
</evidence>
<feature type="transmembrane region" description="Helical" evidence="11">
    <location>
        <begin position="231"/>
        <end position="256"/>
    </location>
</feature>
<keyword evidence="4" id="KW-0479">Metal-binding</keyword>
<keyword evidence="9 11" id="KW-1133">Transmembrane helix</keyword>
<dbReference type="NCBIfam" id="TIGR01657">
    <property type="entry name" value="P-ATPase-V"/>
    <property type="match status" value="1"/>
</dbReference>
<dbReference type="InterPro" id="IPR044492">
    <property type="entry name" value="P_typ_ATPase_HD_dom"/>
</dbReference>
<proteinExistence type="inferred from homology"/>
<dbReference type="GO" id="GO:0046872">
    <property type="term" value="F:metal ion binding"/>
    <property type="evidence" value="ECO:0007669"/>
    <property type="project" value="UniProtKB-KW"/>
</dbReference>
<dbReference type="NCBIfam" id="TIGR01494">
    <property type="entry name" value="ATPase_P-type"/>
    <property type="match status" value="1"/>
</dbReference>
<comment type="similarity">
    <text evidence="2">Belongs to the cation transport ATPase (P-type) (TC 3.A.3) family. Type V subfamily.</text>
</comment>
<dbReference type="InterPro" id="IPR001757">
    <property type="entry name" value="P_typ_ATPase"/>
</dbReference>
<dbReference type="Gene3D" id="3.40.1110.10">
    <property type="entry name" value="Calcium-transporting ATPase, cytoplasmic domain N"/>
    <property type="match status" value="1"/>
</dbReference>
<evidence type="ECO:0000259" key="12">
    <source>
        <dbReference type="Pfam" id="PF00122"/>
    </source>
</evidence>
<dbReference type="OrthoDB" id="48943at2759"/>
<evidence type="ECO:0008006" key="16">
    <source>
        <dbReference type="Google" id="ProtNLM"/>
    </source>
</evidence>
<feature type="transmembrane region" description="Helical" evidence="11">
    <location>
        <begin position="461"/>
        <end position="481"/>
    </location>
</feature>
<evidence type="ECO:0000256" key="3">
    <source>
        <dbReference type="ARBA" id="ARBA00022692"/>
    </source>
</evidence>
<dbReference type="Pfam" id="PF00122">
    <property type="entry name" value="E1-E2_ATPase"/>
    <property type="match status" value="1"/>
</dbReference>
<keyword evidence="8" id="KW-1278">Translocase</keyword>
<evidence type="ECO:0000256" key="5">
    <source>
        <dbReference type="ARBA" id="ARBA00022741"/>
    </source>
</evidence>
<feature type="domain" description="Cation-transporting P-type ATPase N-terminal" evidence="13">
    <location>
        <begin position="403"/>
        <end position="451"/>
    </location>
</feature>
<dbReference type="InterPro" id="IPR018303">
    <property type="entry name" value="ATPase_P-typ_P_site"/>
</dbReference>
<feature type="transmembrane region" description="Helical" evidence="11">
    <location>
        <begin position="1153"/>
        <end position="1171"/>
    </location>
</feature>
<keyword evidence="10 11" id="KW-0472">Membrane</keyword>
<feature type="transmembrane region" description="Helical" evidence="11">
    <location>
        <begin position="637"/>
        <end position="657"/>
    </location>
</feature>
<name>A0A9W8E942_9FUNG</name>
<feature type="transmembrane region" description="Helical" evidence="11">
    <location>
        <begin position="1300"/>
        <end position="1320"/>
    </location>
</feature>
<keyword evidence="15" id="KW-1185">Reference proteome</keyword>
<dbReference type="SUPFAM" id="SSF81660">
    <property type="entry name" value="Metal cation-transporting ATPase, ATP-binding domain N"/>
    <property type="match status" value="1"/>
</dbReference>
<evidence type="ECO:0000256" key="1">
    <source>
        <dbReference type="ARBA" id="ARBA00004141"/>
    </source>
</evidence>
<dbReference type="InterPro" id="IPR059000">
    <property type="entry name" value="ATPase_P-type_domA"/>
</dbReference>
<dbReference type="GO" id="GO:0016887">
    <property type="term" value="F:ATP hydrolysis activity"/>
    <property type="evidence" value="ECO:0007669"/>
    <property type="project" value="InterPro"/>
</dbReference>
<accession>A0A9W8E942</accession>
<feature type="transmembrane region" description="Helical" evidence="11">
    <location>
        <begin position="1271"/>
        <end position="1293"/>
    </location>
</feature>
<keyword evidence="7" id="KW-0460">Magnesium</keyword>
<dbReference type="Gene3D" id="3.40.50.1000">
    <property type="entry name" value="HAD superfamily/HAD-like"/>
    <property type="match status" value="1"/>
</dbReference>
<keyword evidence="3 11" id="KW-0812">Transmembrane</keyword>
<feature type="transmembrane region" description="Helical" evidence="11">
    <location>
        <begin position="276"/>
        <end position="294"/>
    </location>
</feature>
<dbReference type="InterPro" id="IPR023299">
    <property type="entry name" value="ATPase_P-typ_cyto_dom_N"/>
</dbReference>
<dbReference type="PANTHER" id="PTHR45630">
    <property type="entry name" value="CATION-TRANSPORTING ATPASE-RELATED"/>
    <property type="match status" value="1"/>
</dbReference>
<feature type="domain" description="P-type ATPase A" evidence="12">
    <location>
        <begin position="497"/>
        <end position="620"/>
    </location>
</feature>
<evidence type="ECO:0000256" key="10">
    <source>
        <dbReference type="ARBA" id="ARBA00023136"/>
    </source>
</evidence>
<dbReference type="SUPFAM" id="SSF81653">
    <property type="entry name" value="Calcium ATPase, transduction domain A"/>
    <property type="match status" value="1"/>
</dbReference>
<feature type="transmembrane region" description="Helical" evidence="11">
    <location>
        <begin position="663"/>
        <end position="686"/>
    </location>
</feature>
<dbReference type="InterPro" id="IPR006544">
    <property type="entry name" value="P-type_TPase_V"/>
</dbReference>
<dbReference type="InterPro" id="IPR004014">
    <property type="entry name" value="ATPase_P-typ_cation-transptr_N"/>
</dbReference>
<feature type="transmembrane region" description="Helical" evidence="11">
    <location>
        <begin position="1218"/>
        <end position="1240"/>
    </location>
</feature>
<comment type="subcellular location">
    <subcellularLocation>
        <location evidence="1">Membrane</location>
        <topology evidence="1">Multi-pass membrane protein</topology>
    </subcellularLocation>
</comment>
<dbReference type="InterPro" id="IPR008250">
    <property type="entry name" value="ATPase_P-typ_transduc_dom_A_sf"/>
</dbReference>
<evidence type="ECO:0000259" key="13">
    <source>
        <dbReference type="Pfam" id="PF00690"/>
    </source>
</evidence>
<dbReference type="SFLD" id="SFLDG00002">
    <property type="entry name" value="C1.7:_P-type_atpase_like"/>
    <property type="match status" value="1"/>
</dbReference>
<feature type="non-terminal residue" evidence="14">
    <location>
        <position position="1"/>
    </location>
</feature>
<dbReference type="Gene3D" id="2.70.150.10">
    <property type="entry name" value="Calcium-transporting ATPase, cytoplasmic transduction domain A"/>
    <property type="match status" value="1"/>
</dbReference>
<evidence type="ECO:0000313" key="15">
    <source>
        <dbReference type="Proteomes" id="UP001150925"/>
    </source>
</evidence>
<dbReference type="GO" id="GO:0140358">
    <property type="term" value="F:P-type transmembrane transporter activity"/>
    <property type="evidence" value="ECO:0007669"/>
    <property type="project" value="InterPro"/>
</dbReference>
<dbReference type="InterPro" id="IPR036412">
    <property type="entry name" value="HAD-like_sf"/>
</dbReference>
<dbReference type="GO" id="GO:0016020">
    <property type="term" value="C:membrane"/>
    <property type="evidence" value="ECO:0007669"/>
    <property type="project" value="UniProtKB-SubCell"/>
</dbReference>
<organism evidence="14 15">
    <name type="scientific">Dispira parvispora</name>
    <dbReference type="NCBI Taxonomy" id="1520584"/>
    <lineage>
        <taxon>Eukaryota</taxon>
        <taxon>Fungi</taxon>
        <taxon>Fungi incertae sedis</taxon>
        <taxon>Zoopagomycota</taxon>
        <taxon>Kickxellomycotina</taxon>
        <taxon>Dimargaritomycetes</taxon>
        <taxon>Dimargaritales</taxon>
        <taxon>Dimargaritaceae</taxon>
        <taxon>Dispira</taxon>
    </lineage>
</organism>
<feature type="transmembrane region" description="Helical" evidence="11">
    <location>
        <begin position="436"/>
        <end position="455"/>
    </location>
</feature>
<feature type="transmembrane region" description="Helical" evidence="11">
    <location>
        <begin position="1371"/>
        <end position="1394"/>
    </location>
</feature>
<gene>
    <name evidence="14" type="ORF">IWQ62_000946</name>
</gene>
<evidence type="ECO:0000256" key="6">
    <source>
        <dbReference type="ARBA" id="ARBA00022840"/>
    </source>
</evidence>
<keyword evidence="6" id="KW-0067">ATP-binding</keyword>
<dbReference type="GO" id="GO:0005524">
    <property type="term" value="F:ATP binding"/>
    <property type="evidence" value="ECO:0007669"/>
    <property type="project" value="UniProtKB-KW"/>
</dbReference>
<dbReference type="PROSITE" id="PS00154">
    <property type="entry name" value="ATPASE_E1_E2"/>
    <property type="match status" value="1"/>
</dbReference>
<evidence type="ECO:0000256" key="8">
    <source>
        <dbReference type="ARBA" id="ARBA00022967"/>
    </source>
</evidence>
<dbReference type="PROSITE" id="PS01229">
    <property type="entry name" value="COF_2"/>
    <property type="match status" value="1"/>
</dbReference>
<dbReference type="PANTHER" id="PTHR45630:SF11">
    <property type="entry name" value="CATION-TRANSPORTING P-TYPE ATPASE N-TERMINAL DOMAIN-CONTAINING PROTEIN"/>
    <property type="match status" value="1"/>
</dbReference>
<dbReference type="SFLD" id="SFLDS00003">
    <property type="entry name" value="Haloacid_Dehalogenase"/>
    <property type="match status" value="1"/>
</dbReference>
<dbReference type="PRINTS" id="PR00119">
    <property type="entry name" value="CATATPASE"/>
</dbReference>
<evidence type="ECO:0000256" key="7">
    <source>
        <dbReference type="ARBA" id="ARBA00022842"/>
    </source>
</evidence>
<dbReference type="Proteomes" id="UP001150925">
    <property type="component" value="Unassembled WGS sequence"/>
</dbReference>
<feature type="transmembrane region" description="Helical" evidence="11">
    <location>
        <begin position="1177"/>
        <end position="1197"/>
    </location>
</feature>
<evidence type="ECO:0000256" key="2">
    <source>
        <dbReference type="ARBA" id="ARBA00006000"/>
    </source>
</evidence>
<sequence>NENCPLSDRAGIPCPNLCVTDLGECPDSLAPEQCDPGFEYCYDGTCRETCDGVENICMCGLSVGEVGRMLYPCAPLSLNITVPRYDPQNKEPLIAHYCAAELGLVDRENLDDTIPYWQPNDTASQIWLQCPEPPIPVVHFDEPMFIVFYSLLGAQLTLLAFWYSVRTYAFSRVNQLSQPTANEGSATSFKPISTADKEESRFSFIDEDDSVAEENVLSLTVTGYRNSFTGLVVLLTVLLSTLGWLALLAVIVLDYYGLVQGSAYAVFANTQLSSRIFVVVWHLAAVWFVVLNMSESRFRNFFRLPSIAREAQYVAIAQSKEEVIVIQSPSRWLTRLREWENWLYRKVGQSVLITAAKVHQTPTGHRYFEYQCTRYVYQAGTESTGAFLPYEIKLGTTHKDLLALASGLTTTEAVNRAGLVGPNFIQVKAPSFFRALLEEFLAFFYIYQMMCQWVWYYFNYYYMGLVQTGTILLAAVIKVIIRVRSNNRIKLMAEYRSECQVKRDGHWATLPTEVLVPGDIVALEGNMQVPCDGVLLCGELVVNESSLTGEAMPVRKFPIGSDDTPYQKSGVSRANTLFDGTYVLQIMADSKSDNEKGTHGAAMVVTQTRTSTDKGKLIQKILFPTRYSFIFDEHLKLVVLILLFWGGICFLLIYWFLGNDISTWFYGVFTISFIISPLLPAMLVVGQSVAASRLRMKQIFCVDLPRIVLAGKVQVFCFDKTGTLTKEGLEFYGVQGVNPLPTTLTPPCSPTTPGDVPPPRYQPDQELRFSDRKTDLNQLDSLWQIGLASCHSVADVGDQYVGNPVDIELFRSTGWQISPSSDVRYLDTFVPPETSSPNSSLPTSVHVVKRFEFVHARASMSVAVLDPSTGHVHVFVKGSFEKIKENCRPWTIPSSYNSVTGRWAKEGCYVLAMGHRDLGKLTDLTTIQNMGRDDVEQDLSFLGLLLFKNNLKEDTAAAIHELREGSTRTVMITGDNALTGVYIARACEMVSPAVPIILGDVDTQGNLVWRDVDSELPVLDVEKRLVAPSTDLTSESTPLPELALTGKAFEQLVESGLIHSYLDHIRIFARMTPDGKVQCIQLHMQRYITAMCGDGGNDCGALRAAHVGLALSDSEASIVAPFSTNVRSIQSCVELLRQGRTALATSFANYKFVIMYGEIMVSLGVIVYYFSAVVPQAVWIFIDGFIMVPMCFSLTQAGTQPRLAPFRPTARLLGTQTIASAMGMTLINFAFMFGSIAMLFQQDWFQCHQFDSSDIDAGMWWLLGDNYESEIISLTVLFQFINAAAAFNFGYYFRTSWWRNYLLILLYFGYMCAIMILTLMDPNPFSCLFRINCGTPEALVELGYPSPTWDITPYNIAWGHNVLPPDYRWKLWGLCVANCIAALSYEYFVVLGPVGRFIKRKWGKSESKLTL</sequence>
<dbReference type="SFLD" id="SFLDF00027">
    <property type="entry name" value="p-type_atpase"/>
    <property type="match status" value="1"/>
</dbReference>
<dbReference type="InterPro" id="IPR023214">
    <property type="entry name" value="HAD_sf"/>
</dbReference>
<keyword evidence="5" id="KW-0547">Nucleotide-binding</keyword>
<evidence type="ECO:0000256" key="11">
    <source>
        <dbReference type="SAM" id="Phobius"/>
    </source>
</evidence>
<comment type="caution">
    <text evidence="14">The sequence shown here is derived from an EMBL/GenBank/DDBJ whole genome shotgun (WGS) entry which is preliminary data.</text>
</comment>
<dbReference type="InterPro" id="IPR023298">
    <property type="entry name" value="ATPase_P-typ_TM_dom_sf"/>
</dbReference>
<dbReference type="Pfam" id="PF00690">
    <property type="entry name" value="Cation_ATPase_N"/>
    <property type="match status" value="1"/>
</dbReference>
<protein>
    <recommendedName>
        <fullName evidence="16">Cation-transporting P-type ATPase N-terminal domain-containing protein</fullName>
    </recommendedName>
</protein>
<evidence type="ECO:0000256" key="9">
    <source>
        <dbReference type="ARBA" id="ARBA00022989"/>
    </source>
</evidence>
<feature type="transmembrane region" description="Helical" evidence="11">
    <location>
        <begin position="144"/>
        <end position="165"/>
    </location>
</feature>
<dbReference type="GO" id="GO:0019829">
    <property type="term" value="F:ATPase-coupled monoatomic cation transmembrane transporter activity"/>
    <property type="evidence" value="ECO:0007669"/>
    <property type="project" value="TreeGrafter"/>
</dbReference>
<dbReference type="EMBL" id="JANBPY010000118">
    <property type="protein sequence ID" value="KAJ1968921.1"/>
    <property type="molecule type" value="Genomic_DNA"/>
</dbReference>
<dbReference type="SUPFAM" id="SSF81665">
    <property type="entry name" value="Calcium ATPase, transmembrane domain M"/>
    <property type="match status" value="1"/>
</dbReference>